<feature type="chain" id="PRO_5016988234" evidence="1">
    <location>
        <begin position="24"/>
        <end position="407"/>
    </location>
</feature>
<dbReference type="Gene3D" id="3.40.50.11970">
    <property type="match status" value="1"/>
</dbReference>
<proteinExistence type="predicted"/>
<dbReference type="Pfam" id="PF03415">
    <property type="entry name" value="Peptidase_C11"/>
    <property type="match status" value="1"/>
</dbReference>
<dbReference type="AlphaFoldDB" id="A0A380YR58"/>
<dbReference type="EC" id="3.4.22.8" evidence="2"/>
<dbReference type="GeneID" id="93070814"/>
<evidence type="ECO:0000313" key="2">
    <source>
        <dbReference type="EMBL" id="SUV28922.1"/>
    </source>
</evidence>
<dbReference type="PANTHER" id="PTHR37835">
    <property type="entry name" value="ALPHA-CLOSTRIPAIN"/>
    <property type="match status" value="1"/>
</dbReference>
<evidence type="ECO:0000256" key="1">
    <source>
        <dbReference type="SAM" id="SignalP"/>
    </source>
</evidence>
<gene>
    <name evidence="2" type="primary">cloSI</name>
    <name evidence="2" type="ORF">NCTC11155_00883</name>
</gene>
<dbReference type="InterPro" id="IPR005077">
    <property type="entry name" value="Peptidase_C11"/>
</dbReference>
<dbReference type="GO" id="GO:0004197">
    <property type="term" value="F:cysteine-type endopeptidase activity"/>
    <property type="evidence" value="ECO:0007669"/>
    <property type="project" value="UniProtKB-EC"/>
</dbReference>
<feature type="signal peptide" evidence="1">
    <location>
        <begin position="1"/>
        <end position="23"/>
    </location>
</feature>
<evidence type="ECO:0000313" key="3">
    <source>
        <dbReference type="Proteomes" id="UP000254424"/>
    </source>
</evidence>
<dbReference type="STRING" id="483216.BACEGG_01738"/>
<name>A0A380YR58_9BACE</name>
<dbReference type="PROSITE" id="PS51257">
    <property type="entry name" value="PROKAR_LIPOPROTEIN"/>
    <property type="match status" value="1"/>
</dbReference>
<protein>
    <submittedName>
        <fullName evidence="2">Peptidase C11</fullName>
        <ecNumber evidence="2">3.4.22.8</ecNumber>
    </submittedName>
</protein>
<dbReference type="RefSeq" id="WP_004290027.1">
    <property type="nucleotide sequence ID" value="NZ_CABKNQ010000019.1"/>
</dbReference>
<sequence length="407" mass="45273">MTMRLKLYTLLCISFLLIFTACNQDDDPVPAEKVTRTVLAYIMADNSLSGFASIDIDEMMKGMEAVDASLYNLLVYVDDASREGSQSYKFPTLYRLSKDKNGNVVKETVREYKKEQVSTDPAVMKEVLKLLFTEYPAESYGLVLWSHGEGWIPNPLPLAKQASTRWVGEDTTGGTTYLNISDIAAILSEFPRFDFILFDACFGQTVEVAYELRNCTDYVIGSPTEIPGPGAPYESVVPAMFKGTNVGVEIGKAYYEPYEKLYTGVSPSMTWTGGVAISVIDCAALDELASVTKQTIAKNELNVGEIYNYDLRSEYSKNYVGYYDMKQLMERLSSDVTAWTSAADKAIVYWRATPKNYSGMIHAMFPVPQETTCGVTHYIPMESAPAAMVAYRSTAWYTAAGLDKIGW</sequence>
<keyword evidence="2" id="KW-0378">Hydrolase</keyword>
<keyword evidence="1" id="KW-0732">Signal</keyword>
<dbReference type="Proteomes" id="UP000254424">
    <property type="component" value="Unassembled WGS sequence"/>
</dbReference>
<dbReference type="EMBL" id="UFSX01000001">
    <property type="protein sequence ID" value="SUV28922.1"/>
    <property type="molecule type" value="Genomic_DNA"/>
</dbReference>
<accession>A0A380YR58</accession>
<reference evidence="2 3" key="1">
    <citation type="submission" date="2018-06" db="EMBL/GenBank/DDBJ databases">
        <authorList>
            <consortium name="Pathogen Informatics"/>
            <person name="Doyle S."/>
        </authorList>
    </citation>
    <scope>NUCLEOTIDE SEQUENCE [LARGE SCALE GENOMIC DNA]</scope>
    <source>
        <strain evidence="2 3">NCTC11155</strain>
    </source>
</reference>
<dbReference type="PANTHER" id="PTHR37835:SF1">
    <property type="entry name" value="ALPHA-CLOSTRIPAIN"/>
    <property type="match status" value="1"/>
</dbReference>
<organism evidence="2 3">
    <name type="scientific">Bacteroides eggerthii</name>
    <dbReference type="NCBI Taxonomy" id="28111"/>
    <lineage>
        <taxon>Bacteria</taxon>
        <taxon>Pseudomonadati</taxon>
        <taxon>Bacteroidota</taxon>
        <taxon>Bacteroidia</taxon>
        <taxon>Bacteroidales</taxon>
        <taxon>Bacteroidaceae</taxon>
        <taxon>Bacteroides</taxon>
    </lineage>
</organism>